<dbReference type="EMBL" id="JQSG02000006">
    <property type="protein sequence ID" value="OBS07957.1"/>
    <property type="molecule type" value="Genomic_DNA"/>
</dbReference>
<keyword evidence="3" id="KW-1185">Reference proteome</keyword>
<gene>
    <name evidence="2" type="ORF">Thpro_022207</name>
</gene>
<evidence type="ECO:0000256" key="1">
    <source>
        <dbReference type="SAM" id="Coils"/>
    </source>
</evidence>
<protein>
    <submittedName>
        <fullName evidence="2">Uncharacterized protein</fullName>
    </submittedName>
</protein>
<feature type="coiled-coil region" evidence="1">
    <location>
        <begin position="20"/>
        <end position="54"/>
    </location>
</feature>
<dbReference type="AlphaFoldDB" id="A0A1A6C072"/>
<dbReference type="Proteomes" id="UP000029273">
    <property type="component" value="Unassembled WGS sequence"/>
</dbReference>
<proteinExistence type="predicted"/>
<dbReference type="RefSeq" id="WP_145930842.1">
    <property type="nucleotide sequence ID" value="NZ_JQSG02000006.1"/>
</dbReference>
<evidence type="ECO:0000313" key="3">
    <source>
        <dbReference type="Proteomes" id="UP000029273"/>
    </source>
</evidence>
<sequence>MSGDNSTFFAVLAGARAAELDDALDAVDEWRQYAANLEQQLKATKERLNTANAKGHIKDEVIEELSGGRDITELMGGKDRYNARIAAKKAELSQR</sequence>
<keyword evidence="1" id="KW-0175">Coiled coil</keyword>
<accession>A0A1A6C072</accession>
<name>A0A1A6C072_9GAMM</name>
<organism evidence="2 3">
    <name type="scientific">Acidihalobacter prosperus</name>
    <dbReference type="NCBI Taxonomy" id="160660"/>
    <lineage>
        <taxon>Bacteria</taxon>
        <taxon>Pseudomonadati</taxon>
        <taxon>Pseudomonadota</taxon>
        <taxon>Gammaproteobacteria</taxon>
        <taxon>Chromatiales</taxon>
        <taxon>Ectothiorhodospiraceae</taxon>
        <taxon>Acidihalobacter</taxon>
    </lineage>
</organism>
<reference evidence="2 3" key="1">
    <citation type="journal article" date="2014" name="Genome Announc.">
        <title>Draft Genome Sequence of the Iron-Oxidizing, Acidophilic, and Halotolerant 'Thiobacillus prosperus' Type Strain DSM 5130.</title>
        <authorList>
            <person name="Ossandon F.J."/>
            <person name="Cardenas J.P."/>
            <person name="Corbett M."/>
            <person name="Quatrini R."/>
            <person name="Holmes D.S."/>
            <person name="Watkin E."/>
        </authorList>
    </citation>
    <scope>NUCLEOTIDE SEQUENCE [LARGE SCALE GENOMIC DNA]</scope>
    <source>
        <strain evidence="2 3">DSM 5130</strain>
    </source>
</reference>
<comment type="caution">
    <text evidence="2">The sequence shown here is derived from an EMBL/GenBank/DDBJ whole genome shotgun (WGS) entry which is preliminary data.</text>
</comment>
<evidence type="ECO:0000313" key="2">
    <source>
        <dbReference type="EMBL" id="OBS07957.1"/>
    </source>
</evidence>